<proteinExistence type="predicted"/>
<organism evidence="2">
    <name type="scientific">viral metagenome</name>
    <dbReference type="NCBI Taxonomy" id="1070528"/>
    <lineage>
        <taxon>unclassified sequences</taxon>
        <taxon>metagenomes</taxon>
        <taxon>organismal metagenomes</taxon>
    </lineage>
</organism>
<reference evidence="2" key="1">
    <citation type="submission" date="2020-03" db="EMBL/GenBank/DDBJ databases">
        <title>The deep terrestrial virosphere.</title>
        <authorList>
            <person name="Holmfeldt K."/>
            <person name="Nilsson E."/>
            <person name="Simone D."/>
            <person name="Lopez-Fernandez M."/>
            <person name="Wu X."/>
            <person name="de Brujin I."/>
            <person name="Lundin D."/>
            <person name="Andersson A."/>
            <person name="Bertilsson S."/>
            <person name="Dopson M."/>
        </authorList>
    </citation>
    <scope>NUCLEOTIDE SEQUENCE</scope>
    <source>
        <strain evidence="2">MM415A01018</strain>
        <strain evidence="1">MM415B00605</strain>
    </source>
</reference>
<evidence type="ECO:0000313" key="2">
    <source>
        <dbReference type="EMBL" id="QJA78733.1"/>
    </source>
</evidence>
<gene>
    <name evidence="2" type="ORF">MM415A01018_0009</name>
    <name evidence="1" type="ORF">MM415B00605_0011</name>
</gene>
<protein>
    <submittedName>
        <fullName evidence="2">Uncharacterized protein</fullName>
    </submittedName>
</protein>
<dbReference type="AlphaFoldDB" id="A0A6M3KA34"/>
<name>A0A6M3KA34_9ZZZZ</name>
<dbReference type="EMBL" id="MT142351">
    <property type="protein sequence ID" value="QJA78733.1"/>
    <property type="molecule type" value="Genomic_DNA"/>
</dbReference>
<accession>A0A6M3KA34</accession>
<sequence length="46" mass="5427">MTPEEIFKVINIPKRIDNHQLTPKVWETASTEERQLCKDLSKAMEK</sequence>
<dbReference type="EMBL" id="MT141501">
    <property type="protein sequence ID" value="QJA63602.1"/>
    <property type="molecule type" value="Genomic_DNA"/>
</dbReference>
<evidence type="ECO:0000313" key="1">
    <source>
        <dbReference type="EMBL" id="QJA63602.1"/>
    </source>
</evidence>